<evidence type="ECO:0000256" key="4">
    <source>
        <dbReference type="ARBA" id="ARBA00022729"/>
    </source>
</evidence>
<dbReference type="PANTHER" id="PTHR30290:SF10">
    <property type="entry name" value="PERIPLASMIC OLIGOPEPTIDE-BINDING PROTEIN-RELATED"/>
    <property type="match status" value="1"/>
</dbReference>
<dbReference type="PROSITE" id="PS51318">
    <property type="entry name" value="TAT"/>
    <property type="match status" value="1"/>
</dbReference>
<evidence type="ECO:0000259" key="6">
    <source>
        <dbReference type="Pfam" id="PF00496"/>
    </source>
</evidence>
<organism evidence="7 8">
    <name type="scientific">Falsiroseomonas selenitidurans</name>
    <dbReference type="NCBI Taxonomy" id="2716335"/>
    <lineage>
        <taxon>Bacteria</taxon>
        <taxon>Pseudomonadati</taxon>
        <taxon>Pseudomonadota</taxon>
        <taxon>Alphaproteobacteria</taxon>
        <taxon>Acetobacterales</taxon>
        <taxon>Roseomonadaceae</taxon>
        <taxon>Falsiroseomonas</taxon>
    </lineage>
</organism>
<comment type="similarity">
    <text evidence="2">Belongs to the bacterial solute-binding protein 5 family.</text>
</comment>
<protein>
    <submittedName>
        <fullName evidence="7">ABC transporter substrate-binding protein</fullName>
    </submittedName>
</protein>
<dbReference type="PANTHER" id="PTHR30290">
    <property type="entry name" value="PERIPLASMIC BINDING COMPONENT OF ABC TRANSPORTER"/>
    <property type="match status" value="1"/>
</dbReference>
<dbReference type="Gene3D" id="3.10.105.10">
    <property type="entry name" value="Dipeptide-binding Protein, Domain 3"/>
    <property type="match status" value="1"/>
</dbReference>
<keyword evidence="4 5" id="KW-0732">Signal</keyword>
<name>A0ABX1DY63_9PROT</name>
<dbReference type="InterPro" id="IPR000914">
    <property type="entry name" value="SBP_5_dom"/>
</dbReference>
<keyword evidence="8" id="KW-1185">Reference proteome</keyword>
<dbReference type="InterPro" id="IPR030678">
    <property type="entry name" value="Peptide/Ni-bd"/>
</dbReference>
<dbReference type="InterPro" id="IPR006311">
    <property type="entry name" value="TAT_signal"/>
</dbReference>
<feature type="chain" id="PRO_5045067284" evidence="5">
    <location>
        <begin position="30"/>
        <end position="526"/>
    </location>
</feature>
<dbReference type="Proteomes" id="UP000787635">
    <property type="component" value="Unassembled WGS sequence"/>
</dbReference>
<dbReference type="Gene3D" id="3.40.190.10">
    <property type="entry name" value="Periplasmic binding protein-like II"/>
    <property type="match status" value="1"/>
</dbReference>
<proteinExistence type="inferred from homology"/>
<sequence>MNHPRRLLPAAAALLAGLGLALGSAPALAQGNTLVAAMVSTPRGFDPDIWVPGQIESSVNVYEGLTRFDTRMVEGRAVIDPATIEPHLAESWTVSEDGKEYLFRLRPGVKSPFGNEISAADVVWTFEKSNAQRRTGLFIRNVARIESVEAVSPREVRFRLRDANRIFLSVLTLHIPAIFDSTEAKKHATAEDPFAARWLGANTAGYGPYHVQSVTAGQQAVFIANPNYAFERPFYSRIVWREVPSPATRVALVRTGQVQYAEQIPLQQVADLRRDRNVRVESVAAPGSATVRMNPRIAPFDDQRVRQAVAYATDYEAIGQAVFLGLGTRSRSMLNPPIPGAIDAYTFDTDYDRAKALLAEAGHPNGLDVTLEYSTNWWWEEPLALQMQASLARAGIRVTPRRIPATEMTARRAVRVWSLPFMTHLTSSFVPDPSYNMFLTAHSRGGSNVNGNNNEALDRLIDASVVERDQAKWLELVAQAQRAQAESATFVETFLPGTHEVFAACMRGFQWRPHNRLVWKDLACQR</sequence>
<evidence type="ECO:0000313" key="7">
    <source>
        <dbReference type="EMBL" id="NKC29814.1"/>
    </source>
</evidence>
<feature type="signal peptide" evidence="5">
    <location>
        <begin position="1"/>
        <end position="29"/>
    </location>
</feature>
<accession>A0ABX1DY63</accession>
<evidence type="ECO:0000256" key="5">
    <source>
        <dbReference type="SAM" id="SignalP"/>
    </source>
</evidence>
<dbReference type="Pfam" id="PF00496">
    <property type="entry name" value="SBP_bac_5"/>
    <property type="match status" value="1"/>
</dbReference>
<keyword evidence="3" id="KW-0813">Transport</keyword>
<dbReference type="CDD" id="cd08512">
    <property type="entry name" value="PBP2_NikA_DppA_OppA_like_7"/>
    <property type="match status" value="1"/>
</dbReference>
<dbReference type="SUPFAM" id="SSF53850">
    <property type="entry name" value="Periplasmic binding protein-like II"/>
    <property type="match status" value="1"/>
</dbReference>
<evidence type="ECO:0000313" key="8">
    <source>
        <dbReference type="Proteomes" id="UP000787635"/>
    </source>
</evidence>
<dbReference type="InterPro" id="IPR039424">
    <property type="entry name" value="SBP_5"/>
</dbReference>
<dbReference type="RefSeq" id="WP_168027444.1">
    <property type="nucleotide sequence ID" value="NZ_JAAVNE010000003.1"/>
</dbReference>
<evidence type="ECO:0000256" key="2">
    <source>
        <dbReference type="ARBA" id="ARBA00005695"/>
    </source>
</evidence>
<evidence type="ECO:0000256" key="1">
    <source>
        <dbReference type="ARBA" id="ARBA00004418"/>
    </source>
</evidence>
<dbReference type="EMBL" id="JAAVNE010000003">
    <property type="protein sequence ID" value="NKC29814.1"/>
    <property type="molecule type" value="Genomic_DNA"/>
</dbReference>
<dbReference type="PIRSF" id="PIRSF002741">
    <property type="entry name" value="MppA"/>
    <property type="match status" value="1"/>
</dbReference>
<comment type="subcellular location">
    <subcellularLocation>
        <location evidence="1">Periplasm</location>
    </subcellularLocation>
</comment>
<comment type="caution">
    <text evidence="7">The sequence shown here is derived from an EMBL/GenBank/DDBJ whole genome shotgun (WGS) entry which is preliminary data.</text>
</comment>
<gene>
    <name evidence="7" type="ORF">HEQ75_02990</name>
</gene>
<evidence type="ECO:0000256" key="3">
    <source>
        <dbReference type="ARBA" id="ARBA00022448"/>
    </source>
</evidence>
<reference evidence="7 8" key="1">
    <citation type="submission" date="2020-03" db="EMBL/GenBank/DDBJ databases">
        <title>Roseomonas selenitidurans sp. nov. isolated from urban soil.</title>
        <authorList>
            <person name="Liu H."/>
        </authorList>
    </citation>
    <scope>NUCLEOTIDE SEQUENCE [LARGE SCALE GENOMIC DNA]</scope>
    <source>
        <strain evidence="7 8">BU-1</strain>
    </source>
</reference>
<feature type="domain" description="Solute-binding protein family 5" evidence="6">
    <location>
        <begin position="83"/>
        <end position="445"/>
    </location>
</feature>